<feature type="transmembrane region" description="Helical" evidence="6">
    <location>
        <begin position="269"/>
        <end position="289"/>
    </location>
</feature>
<dbReference type="PANTHER" id="PTHR23505:SF79">
    <property type="entry name" value="PROTEIN SPINSTER"/>
    <property type="match status" value="1"/>
</dbReference>
<evidence type="ECO:0000256" key="4">
    <source>
        <dbReference type="ARBA" id="ARBA00022989"/>
    </source>
</evidence>
<evidence type="ECO:0000313" key="9">
    <source>
        <dbReference type="Proteomes" id="UP000282656"/>
    </source>
</evidence>
<dbReference type="SUPFAM" id="SSF103473">
    <property type="entry name" value="MFS general substrate transporter"/>
    <property type="match status" value="1"/>
</dbReference>
<evidence type="ECO:0000256" key="3">
    <source>
        <dbReference type="ARBA" id="ARBA00022692"/>
    </source>
</evidence>
<dbReference type="GO" id="GO:0016020">
    <property type="term" value="C:membrane"/>
    <property type="evidence" value="ECO:0007669"/>
    <property type="project" value="UniProtKB-SubCell"/>
</dbReference>
<feature type="transmembrane region" description="Helical" evidence="6">
    <location>
        <begin position="147"/>
        <end position="169"/>
    </location>
</feature>
<dbReference type="GO" id="GO:0022857">
    <property type="term" value="F:transmembrane transporter activity"/>
    <property type="evidence" value="ECO:0007669"/>
    <property type="project" value="InterPro"/>
</dbReference>
<feature type="transmembrane region" description="Helical" evidence="6">
    <location>
        <begin position="301"/>
        <end position="320"/>
    </location>
</feature>
<dbReference type="AlphaFoldDB" id="A0A3A8Q380"/>
<feature type="domain" description="Major facilitator superfamily (MFS) profile" evidence="7">
    <location>
        <begin position="23"/>
        <end position="424"/>
    </location>
</feature>
<dbReference type="OrthoDB" id="9812221at2"/>
<sequence>MNASTPVAPSSSHATQSVRAGYALFILTLINLVNYLDRYIIAVALPEIQKDFGINDAQSGLLGTVFIIVFMLASPLGGFLGDRIPRRLLVAGGVILWSLATGASGLASSFTALLLARAVIGIGEAGYGAVAPSIISDLYPREQRTRMLSYFYIAIPVGSAMGYGLGGWLTQTYSWHAAFFAGGVPGLVLGTMAFFMPEPQRGAMDGPDAAVKLPFMEGLKGLGRNMAFWATTAGYTLMTFSIGGLAFWMPTYLVRERQLWLEHPGRVGLVFGAITAVAGLTGTVAGGWLGDKMDRKRAGGGLWLSGIGLLLAAPCMYLAVNLKDTTLTFAAIGVAQFLIFLNSGPINAAIVNCVPPAFRAFAMGLNVLCIHMLGDAISPTLIGQIADMSSLHAAIAINAVPVLLGGLALLVGARLFRDAVPRAQQQG</sequence>
<keyword evidence="4 6" id="KW-1133">Transmembrane helix</keyword>
<dbReference type="Gene3D" id="1.20.1250.20">
    <property type="entry name" value="MFS general substrate transporter like domains"/>
    <property type="match status" value="1"/>
</dbReference>
<feature type="transmembrane region" description="Helical" evidence="6">
    <location>
        <begin position="88"/>
        <end position="108"/>
    </location>
</feature>
<dbReference type="InterPro" id="IPR036259">
    <property type="entry name" value="MFS_trans_sf"/>
</dbReference>
<feature type="transmembrane region" description="Helical" evidence="6">
    <location>
        <begin position="226"/>
        <end position="249"/>
    </location>
</feature>
<name>A0A3A8Q380_9BACT</name>
<keyword evidence="9" id="KW-1185">Reference proteome</keyword>
<evidence type="ECO:0000259" key="7">
    <source>
        <dbReference type="PROSITE" id="PS50850"/>
    </source>
</evidence>
<dbReference type="RefSeq" id="WP_120552637.1">
    <property type="nucleotide sequence ID" value="NZ_RAWM01000120.1"/>
</dbReference>
<feature type="transmembrane region" description="Helical" evidence="6">
    <location>
        <begin position="326"/>
        <end position="344"/>
    </location>
</feature>
<organism evidence="8 9">
    <name type="scientific">Corallococcus interemptor</name>
    <dbReference type="NCBI Taxonomy" id="2316720"/>
    <lineage>
        <taxon>Bacteria</taxon>
        <taxon>Pseudomonadati</taxon>
        <taxon>Myxococcota</taxon>
        <taxon>Myxococcia</taxon>
        <taxon>Myxococcales</taxon>
        <taxon>Cystobacterineae</taxon>
        <taxon>Myxococcaceae</taxon>
        <taxon>Corallococcus</taxon>
    </lineage>
</organism>
<proteinExistence type="predicted"/>
<dbReference type="Proteomes" id="UP000282656">
    <property type="component" value="Unassembled WGS sequence"/>
</dbReference>
<reference evidence="9" key="1">
    <citation type="submission" date="2018-09" db="EMBL/GenBank/DDBJ databases">
        <authorList>
            <person name="Livingstone P.G."/>
            <person name="Whitworth D.E."/>
        </authorList>
    </citation>
    <scope>NUCLEOTIDE SEQUENCE [LARGE SCALE GENOMIC DNA]</scope>
    <source>
        <strain evidence="9">AB047A</strain>
    </source>
</reference>
<comment type="subcellular location">
    <subcellularLocation>
        <location evidence="1">Membrane</location>
        <topology evidence="1">Multi-pass membrane protein</topology>
    </subcellularLocation>
</comment>
<feature type="transmembrane region" description="Helical" evidence="6">
    <location>
        <begin position="393"/>
        <end position="416"/>
    </location>
</feature>
<dbReference type="EMBL" id="RAWM01000120">
    <property type="protein sequence ID" value="RKH61911.1"/>
    <property type="molecule type" value="Genomic_DNA"/>
</dbReference>
<dbReference type="PANTHER" id="PTHR23505">
    <property type="entry name" value="SPINSTER"/>
    <property type="match status" value="1"/>
</dbReference>
<dbReference type="InterPro" id="IPR011701">
    <property type="entry name" value="MFS"/>
</dbReference>
<evidence type="ECO:0000256" key="1">
    <source>
        <dbReference type="ARBA" id="ARBA00004141"/>
    </source>
</evidence>
<feature type="transmembrane region" description="Helical" evidence="6">
    <location>
        <begin position="175"/>
        <end position="195"/>
    </location>
</feature>
<accession>A0A3A8Q380</accession>
<dbReference type="Pfam" id="PF07690">
    <property type="entry name" value="MFS_1"/>
    <property type="match status" value="1"/>
</dbReference>
<protein>
    <submittedName>
        <fullName evidence="8">MFS transporter</fullName>
    </submittedName>
</protein>
<feature type="transmembrane region" description="Helical" evidence="6">
    <location>
        <begin position="114"/>
        <end position="135"/>
    </location>
</feature>
<evidence type="ECO:0000256" key="6">
    <source>
        <dbReference type="SAM" id="Phobius"/>
    </source>
</evidence>
<feature type="transmembrane region" description="Helical" evidence="6">
    <location>
        <begin position="20"/>
        <end position="41"/>
    </location>
</feature>
<evidence type="ECO:0000256" key="5">
    <source>
        <dbReference type="ARBA" id="ARBA00023136"/>
    </source>
</evidence>
<dbReference type="InterPro" id="IPR020846">
    <property type="entry name" value="MFS_dom"/>
</dbReference>
<feature type="transmembrane region" description="Helical" evidence="6">
    <location>
        <begin position="61"/>
        <end position="81"/>
    </location>
</feature>
<dbReference type="PROSITE" id="PS50850">
    <property type="entry name" value="MFS"/>
    <property type="match status" value="1"/>
</dbReference>
<evidence type="ECO:0000256" key="2">
    <source>
        <dbReference type="ARBA" id="ARBA00022448"/>
    </source>
</evidence>
<keyword evidence="3 6" id="KW-0812">Transmembrane</keyword>
<gene>
    <name evidence="8" type="ORF">D7X96_30730</name>
</gene>
<keyword evidence="2" id="KW-0813">Transport</keyword>
<comment type="caution">
    <text evidence="8">The sequence shown here is derived from an EMBL/GenBank/DDBJ whole genome shotgun (WGS) entry which is preliminary data.</text>
</comment>
<dbReference type="CDD" id="cd17328">
    <property type="entry name" value="MFS_spinster_like"/>
    <property type="match status" value="1"/>
</dbReference>
<evidence type="ECO:0000313" key="8">
    <source>
        <dbReference type="EMBL" id="RKH61911.1"/>
    </source>
</evidence>
<keyword evidence="5 6" id="KW-0472">Membrane</keyword>
<dbReference type="InterPro" id="IPR044770">
    <property type="entry name" value="MFS_spinster-like"/>
</dbReference>